<dbReference type="RefSeq" id="WP_269333083.1">
    <property type="nucleotide sequence ID" value="NZ_JAMZFT010000002.1"/>
</dbReference>
<feature type="transmembrane region" description="Helical" evidence="8">
    <location>
        <begin position="130"/>
        <end position="148"/>
    </location>
</feature>
<feature type="transmembrane region" description="Helical" evidence="8">
    <location>
        <begin position="69"/>
        <end position="92"/>
    </location>
</feature>
<evidence type="ECO:0000313" key="11">
    <source>
        <dbReference type="Proteomes" id="UP001055804"/>
    </source>
</evidence>
<dbReference type="EMBL" id="JAMZFT010000002">
    <property type="protein sequence ID" value="MCP1337151.1"/>
    <property type="molecule type" value="Genomic_DNA"/>
</dbReference>
<keyword evidence="5 8" id="KW-0812">Transmembrane</keyword>
<comment type="subcellular location">
    <subcellularLocation>
        <location evidence="1">Cell membrane</location>
        <topology evidence="1">Multi-pass membrane protein</topology>
    </subcellularLocation>
</comment>
<reference evidence="10" key="1">
    <citation type="submission" date="2022-06" db="EMBL/GenBank/DDBJ databases">
        <title>Isolation and Genomics of Futiania mangrovii gen. nov., sp. nov., a Rare and Metabolically-versatile member in the Class Alphaproteobacteria.</title>
        <authorList>
            <person name="Liu L."/>
            <person name="Huang W.-C."/>
            <person name="Pan J."/>
            <person name="Li J."/>
            <person name="Huang Y."/>
            <person name="Du H."/>
            <person name="Liu Y."/>
            <person name="Li M."/>
        </authorList>
    </citation>
    <scope>NUCLEOTIDE SEQUENCE</scope>
    <source>
        <strain evidence="10">FT118</strain>
    </source>
</reference>
<feature type="transmembrane region" description="Helical" evidence="8">
    <location>
        <begin position="216"/>
        <end position="239"/>
    </location>
</feature>
<gene>
    <name evidence="10" type="ORF">NJQ99_12065</name>
</gene>
<dbReference type="SUPFAM" id="SSF161098">
    <property type="entry name" value="MetI-like"/>
    <property type="match status" value="1"/>
</dbReference>
<evidence type="ECO:0000313" key="10">
    <source>
        <dbReference type="EMBL" id="MCP1337151.1"/>
    </source>
</evidence>
<dbReference type="CDD" id="cd06261">
    <property type="entry name" value="TM_PBP2"/>
    <property type="match status" value="1"/>
</dbReference>
<dbReference type="PANTHER" id="PTHR42929:SF5">
    <property type="entry name" value="ABC TRANSPORTER PERMEASE PROTEIN"/>
    <property type="match status" value="1"/>
</dbReference>
<evidence type="ECO:0000259" key="9">
    <source>
        <dbReference type="PROSITE" id="PS50928"/>
    </source>
</evidence>
<feature type="domain" description="ABC transmembrane type-1" evidence="9">
    <location>
        <begin position="74"/>
        <end position="280"/>
    </location>
</feature>
<evidence type="ECO:0000256" key="8">
    <source>
        <dbReference type="SAM" id="Phobius"/>
    </source>
</evidence>
<dbReference type="Gene3D" id="1.10.3720.10">
    <property type="entry name" value="MetI-like"/>
    <property type="match status" value="1"/>
</dbReference>
<keyword evidence="6 8" id="KW-1133">Transmembrane helix</keyword>
<feature type="transmembrane region" description="Helical" evidence="8">
    <location>
        <begin position="193"/>
        <end position="209"/>
    </location>
</feature>
<dbReference type="InterPro" id="IPR035906">
    <property type="entry name" value="MetI-like_sf"/>
</dbReference>
<evidence type="ECO:0000256" key="1">
    <source>
        <dbReference type="ARBA" id="ARBA00004651"/>
    </source>
</evidence>
<keyword evidence="4" id="KW-1003">Cell membrane</keyword>
<evidence type="ECO:0000256" key="6">
    <source>
        <dbReference type="ARBA" id="ARBA00022989"/>
    </source>
</evidence>
<dbReference type="GO" id="GO:0005886">
    <property type="term" value="C:plasma membrane"/>
    <property type="evidence" value="ECO:0007669"/>
    <property type="project" value="UniProtKB-SubCell"/>
</dbReference>
<evidence type="ECO:0000256" key="7">
    <source>
        <dbReference type="ARBA" id="ARBA00023136"/>
    </source>
</evidence>
<name>A0A9J6PKP0_9PROT</name>
<protein>
    <submittedName>
        <fullName evidence="10">ABC transporter permease</fullName>
    </submittedName>
</protein>
<feature type="transmembrane region" description="Helical" evidence="8">
    <location>
        <begin position="20"/>
        <end position="41"/>
    </location>
</feature>
<feature type="transmembrane region" description="Helical" evidence="8">
    <location>
        <begin position="104"/>
        <end position="124"/>
    </location>
</feature>
<dbReference type="GO" id="GO:0055085">
    <property type="term" value="P:transmembrane transport"/>
    <property type="evidence" value="ECO:0007669"/>
    <property type="project" value="InterPro"/>
</dbReference>
<dbReference type="Proteomes" id="UP001055804">
    <property type="component" value="Unassembled WGS sequence"/>
</dbReference>
<organism evidence="10 11">
    <name type="scientific">Futiania mangrovi</name>
    <dbReference type="NCBI Taxonomy" id="2959716"/>
    <lineage>
        <taxon>Bacteria</taxon>
        <taxon>Pseudomonadati</taxon>
        <taxon>Pseudomonadota</taxon>
        <taxon>Alphaproteobacteria</taxon>
        <taxon>Futianiales</taxon>
        <taxon>Futianiaceae</taxon>
        <taxon>Futiania</taxon>
    </lineage>
</organism>
<accession>A0A9J6PKP0</accession>
<keyword evidence="7 8" id="KW-0472">Membrane</keyword>
<evidence type="ECO:0000256" key="3">
    <source>
        <dbReference type="ARBA" id="ARBA00022448"/>
    </source>
</evidence>
<proteinExistence type="inferred from homology"/>
<evidence type="ECO:0000256" key="4">
    <source>
        <dbReference type="ARBA" id="ARBA00022475"/>
    </source>
</evidence>
<evidence type="ECO:0000256" key="2">
    <source>
        <dbReference type="ARBA" id="ARBA00007069"/>
    </source>
</evidence>
<dbReference type="InterPro" id="IPR000515">
    <property type="entry name" value="MetI-like"/>
</dbReference>
<feature type="transmembrane region" description="Helical" evidence="8">
    <location>
        <begin position="160"/>
        <end position="181"/>
    </location>
</feature>
<comment type="similarity">
    <text evidence="2">Belongs to the binding-protein-dependent transport system permease family. CysTW subfamily.</text>
</comment>
<keyword evidence="3" id="KW-0813">Transport</keyword>
<feature type="transmembrane region" description="Helical" evidence="8">
    <location>
        <begin position="259"/>
        <end position="282"/>
    </location>
</feature>
<dbReference type="PROSITE" id="PS50928">
    <property type="entry name" value="ABC_TM1"/>
    <property type="match status" value="1"/>
</dbReference>
<keyword evidence="11" id="KW-1185">Reference proteome</keyword>
<dbReference type="PANTHER" id="PTHR42929">
    <property type="entry name" value="INNER MEMBRANE ABC TRANSPORTER PERMEASE PROTEIN YDCU-RELATED-RELATED"/>
    <property type="match status" value="1"/>
</dbReference>
<dbReference type="AlphaFoldDB" id="A0A9J6PKP0"/>
<sequence length="292" mass="31314">MSSAALPTRSRHAVRWEHFLWVPGLVSLILLVVPQASFIWMSLHRDTGFGSVGDELTFANYATILTDPFYLGSIWLTLRLSAIATIAVLIVAMPTAYSFARLGGLTASVLLGLVLTTSLVTIVIKILGLNIILGSTGIINEALAGLGVTDRPIAMINNEIGVLIGLMHYTLPIAILMLFAVCQTIPLWLEEAAAIHGATRGAIFLRVILPIMRPGLIATALIAFNMNVGAFTSALLLGGGRVRTMPVLIQQEIIQGNRYAMGAALATTMLVIVFVLNVAVALSMTSRRRKAR</sequence>
<evidence type="ECO:0000256" key="5">
    <source>
        <dbReference type="ARBA" id="ARBA00022692"/>
    </source>
</evidence>
<comment type="caution">
    <text evidence="10">The sequence shown here is derived from an EMBL/GenBank/DDBJ whole genome shotgun (WGS) entry which is preliminary data.</text>
</comment>